<dbReference type="PROSITE" id="PS01124">
    <property type="entry name" value="HTH_ARAC_FAMILY_2"/>
    <property type="match status" value="1"/>
</dbReference>
<dbReference type="GO" id="GO:0003700">
    <property type="term" value="F:DNA-binding transcription factor activity"/>
    <property type="evidence" value="ECO:0007669"/>
    <property type="project" value="InterPro"/>
</dbReference>
<proteinExistence type="inferred from homology"/>
<evidence type="ECO:0000313" key="10">
    <source>
        <dbReference type="Proteomes" id="UP000183997"/>
    </source>
</evidence>
<dbReference type="Gene3D" id="1.10.10.60">
    <property type="entry name" value="Homeodomain-like"/>
    <property type="match status" value="2"/>
</dbReference>
<sequence>MAATPGVRFYITERGTEVQYFYELVKSQAGFPFKAFIHSVDRLKMRWHNELEIILVLQGSIQVRIGNEPYVLHENDLLLINSNEIHSIGRTSHDNILLVLQINPDYYSFYHSKFNKMIFNCKSFLFKGEEQERFDLVRHYLAKVIWELDKKKTGYQFIVGSEIHLLAACLVKHFEYSLLEDEQAMNVNKDIGRIKSILKYIEENSGRQVSLKEIADHHQINQYYLSHFIKKKMGMSFQEYLNYIRLDKAINLLLSSNKLITEISYASGFPSIKSFNRRFKNMYGCSPTEYKKANTRKFHDRHQLGEEYIAKRGKTYLDVDRSTIFKRLFTYLKLPDSGMPNAFRQARISIDAQRKGRPYQPYWKKLITYTRASEGLRKGWQNQLTELQREIGFEYIRFHGIFSDDMMVCNVEEGGKGTYNWSYVDELFDFFQEVKIKPFIELGTKSQQRDLQSWLNLVTAFLKHCINRYGVKEVETWYFEVWNESEAGVAFWLGGKESYFSFYKQTMLAVKAVADRCKVGGPAISYQNPVPGSWLADFLAYCSQNSLALDFVALHIHPECYTSFDKNLTYDTLNSIHKKIKELLDHQPEVHITEWNTSAFSRNLIHDTCFVSTYIISNVVKCLGKTHSLGYWTFTDINEAYQAGISAFHGGFGLMNQQGLKKASYFAYYLLGKLGEEIMQQDDDYIVTKKDEAVQILMYNYAYFDELFLQGDTSALTHQERYLVFEAKPAKEIALTISGLAGHYKITRYSLNREHGSVFDAWVRMGAPEHMTQEELSYLKGKVHPQVSVAYLELTGDYQAKLAVPVHGVELITVEKLVI</sequence>
<feature type="domain" description="HTH araC/xylS-type" evidence="8">
    <location>
        <begin position="195"/>
        <end position="293"/>
    </location>
</feature>
<dbReference type="PROSITE" id="PS00041">
    <property type="entry name" value="HTH_ARAC_FAMILY_1"/>
    <property type="match status" value="1"/>
</dbReference>
<dbReference type="InterPro" id="IPR017853">
    <property type="entry name" value="GH"/>
</dbReference>
<dbReference type="SMART" id="SM00342">
    <property type="entry name" value="HTH_ARAC"/>
    <property type="match status" value="1"/>
</dbReference>
<evidence type="ECO:0000256" key="4">
    <source>
        <dbReference type="ARBA" id="ARBA00023125"/>
    </source>
</evidence>
<dbReference type="Gene3D" id="3.20.20.80">
    <property type="entry name" value="Glycosidases"/>
    <property type="match status" value="1"/>
</dbReference>
<evidence type="ECO:0000256" key="3">
    <source>
        <dbReference type="ARBA" id="ARBA00023015"/>
    </source>
</evidence>
<comment type="similarity">
    <text evidence="1">Belongs to the glycosyl hydrolase 39 family.</text>
</comment>
<dbReference type="GO" id="GO:0043565">
    <property type="term" value="F:sequence-specific DNA binding"/>
    <property type="evidence" value="ECO:0007669"/>
    <property type="project" value="InterPro"/>
</dbReference>
<dbReference type="OrthoDB" id="1681793at2"/>
<keyword evidence="3" id="KW-0805">Transcription regulation</keyword>
<dbReference type="Pfam" id="PF12833">
    <property type="entry name" value="HTH_18"/>
    <property type="match status" value="1"/>
</dbReference>
<organism evidence="9 10">
    <name type="scientific">Desulforamulus aeronauticus DSM 10349</name>
    <dbReference type="NCBI Taxonomy" id="1121421"/>
    <lineage>
        <taxon>Bacteria</taxon>
        <taxon>Bacillati</taxon>
        <taxon>Bacillota</taxon>
        <taxon>Clostridia</taxon>
        <taxon>Eubacteriales</taxon>
        <taxon>Peptococcaceae</taxon>
        <taxon>Desulforamulus</taxon>
    </lineage>
</organism>
<protein>
    <submittedName>
        <fullName evidence="9">Xylan 1,4-beta-xylosidase</fullName>
    </submittedName>
</protein>
<dbReference type="SUPFAM" id="SSF51445">
    <property type="entry name" value="(Trans)glycosidases"/>
    <property type="match status" value="1"/>
</dbReference>
<evidence type="ECO:0000256" key="2">
    <source>
        <dbReference type="ARBA" id="ARBA00022801"/>
    </source>
</evidence>
<evidence type="ECO:0000313" key="9">
    <source>
        <dbReference type="EMBL" id="SHK94871.1"/>
    </source>
</evidence>
<gene>
    <name evidence="9" type="ORF">SAMN02745123_03694</name>
</gene>
<dbReference type="EMBL" id="FRAR01000032">
    <property type="protein sequence ID" value="SHK94871.1"/>
    <property type="molecule type" value="Genomic_DNA"/>
</dbReference>
<keyword evidence="6" id="KW-0326">Glycosidase</keyword>
<dbReference type="InterPro" id="IPR011051">
    <property type="entry name" value="RmlC_Cupin_sf"/>
</dbReference>
<keyword evidence="10" id="KW-1185">Reference proteome</keyword>
<dbReference type="InterPro" id="IPR000514">
    <property type="entry name" value="Glyco_hydro_39"/>
</dbReference>
<dbReference type="InterPro" id="IPR018060">
    <property type="entry name" value="HTH_AraC"/>
</dbReference>
<keyword evidence="4" id="KW-0238">DNA-binding</keyword>
<dbReference type="AlphaFoldDB" id="A0A1M6WMD5"/>
<feature type="active site" description="Proton donor" evidence="7">
    <location>
        <position position="484"/>
    </location>
</feature>
<dbReference type="GO" id="GO:0005975">
    <property type="term" value="P:carbohydrate metabolic process"/>
    <property type="evidence" value="ECO:0007669"/>
    <property type="project" value="InterPro"/>
</dbReference>
<dbReference type="Proteomes" id="UP000183997">
    <property type="component" value="Unassembled WGS sequence"/>
</dbReference>
<evidence type="ECO:0000256" key="7">
    <source>
        <dbReference type="PIRSR" id="PIRSR600514-1"/>
    </source>
</evidence>
<dbReference type="GO" id="GO:0004553">
    <property type="term" value="F:hydrolase activity, hydrolyzing O-glycosyl compounds"/>
    <property type="evidence" value="ECO:0007669"/>
    <property type="project" value="InterPro"/>
</dbReference>
<reference evidence="10" key="1">
    <citation type="submission" date="2016-11" db="EMBL/GenBank/DDBJ databases">
        <authorList>
            <person name="Varghese N."/>
            <person name="Submissions S."/>
        </authorList>
    </citation>
    <scope>NUCLEOTIDE SEQUENCE [LARGE SCALE GENOMIC DNA]</scope>
    <source>
        <strain evidence="10">DSM 10349</strain>
    </source>
</reference>
<dbReference type="SUPFAM" id="SSF46689">
    <property type="entry name" value="Homeodomain-like"/>
    <property type="match status" value="2"/>
</dbReference>
<evidence type="ECO:0000256" key="6">
    <source>
        <dbReference type="ARBA" id="ARBA00023295"/>
    </source>
</evidence>
<evidence type="ECO:0000259" key="8">
    <source>
        <dbReference type="PROSITE" id="PS01124"/>
    </source>
</evidence>
<dbReference type="InterPro" id="IPR049166">
    <property type="entry name" value="GH39_cat"/>
</dbReference>
<dbReference type="Pfam" id="PF02311">
    <property type="entry name" value="AraC_binding"/>
    <property type="match status" value="1"/>
</dbReference>
<evidence type="ECO:0000256" key="5">
    <source>
        <dbReference type="ARBA" id="ARBA00023163"/>
    </source>
</evidence>
<dbReference type="PANTHER" id="PTHR43280:SF34">
    <property type="entry name" value="ARAC-FAMILY TRANSCRIPTIONAL REGULATOR"/>
    <property type="match status" value="1"/>
</dbReference>
<keyword evidence="2" id="KW-0378">Hydrolase</keyword>
<dbReference type="SUPFAM" id="SSF51182">
    <property type="entry name" value="RmlC-like cupins"/>
    <property type="match status" value="1"/>
</dbReference>
<accession>A0A1M6WMD5</accession>
<dbReference type="InterPro" id="IPR014710">
    <property type="entry name" value="RmlC-like_jellyroll"/>
</dbReference>
<dbReference type="Gene3D" id="2.60.40.1500">
    <property type="entry name" value="Glycosyl hydrolase domain, family 39"/>
    <property type="match status" value="1"/>
</dbReference>
<evidence type="ECO:0000256" key="1">
    <source>
        <dbReference type="ARBA" id="ARBA00008875"/>
    </source>
</evidence>
<dbReference type="Gene3D" id="2.60.120.10">
    <property type="entry name" value="Jelly Rolls"/>
    <property type="match status" value="1"/>
</dbReference>
<dbReference type="STRING" id="1121421.SAMN02745123_03694"/>
<dbReference type="PANTHER" id="PTHR43280">
    <property type="entry name" value="ARAC-FAMILY TRANSCRIPTIONAL REGULATOR"/>
    <property type="match status" value="1"/>
</dbReference>
<dbReference type="InterPro" id="IPR018062">
    <property type="entry name" value="HTH_AraC-typ_CS"/>
</dbReference>
<name>A0A1M6WMD5_9FIRM</name>
<keyword evidence="5" id="KW-0804">Transcription</keyword>
<dbReference type="SUPFAM" id="SSF51011">
    <property type="entry name" value="Glycosyl hydrolase domain"/>
    <property type="match status" value="1"/>
</dbReference>
<dbReference type="InterPro" id="IPR003313">
    <property type="entry name" value="AraC-bd"/>
</dbReference>
<dbReference type="InterPro" id="IPR009057">
    <property type="entry name" value="Homeodomain-like_sf"/>
</dbReference>
<dbReference type="Pfam" id="PF01229">
    <property type="entry name" value="Glyco_hydro_39"/>
    <property type="match status" value="1"/>
</dbReference>
<dbReference type="PRINTS" id="PR00745">
    <property type="entry name" value="GLHYDRLASE39"/>
</dbReference>